<reference evidence="3" key="1">
    <citation type="submission" date="2013-04" db="EMBL/GenBank/DDBJ databases">
        <title>The Genome Sequence of Fonticula alba ATCC 38817.</title>
        <authorList>
            <consortium name="The Broad Institute Genomics Platform"/>
            <person name="Russ C."/>
            <person name="Cuomo C."/>
            <person name="Burger G."/>
            <person name="Gray M.W."/>
            <person name="Holland P.W.H."/>
            <person name="King N."/>
            <person name="Lang F.B.F."/>
            <person name="Roger A.J."/>
            <person name="Ruiz-Trillo I."/>
            <person name="Brown M."/>
            <person name="Walker B."/>
            <person name="Young S."/>
            <person name="Zeng Q."/>
            <person name="Gargeya S."/>
            <person name="Fitzgerald M."/>
            <person name="Haas B."/>
            <person name="Abouelleil A."/>
            <person name="Allen A.W."/>
            <person name="Alvarado L."/>
            <person name="Arachchi H.M."/>
            <person name="Berlin A.M."/>
            <person name="Chapman S.B."/>
            <person name="Gainer-Dewar J."/>
            <person name="Goldberg J."/>
            <person name="Griggs A."/>
            <person name="Gujja S."/>
            <person name="Hansen M."/>
            <person name="Howarth C."/>
            <person name="Imamovic A."/>
            <person name="Ireland A."/>
            <person name="Larimer J."/>
            <person name="McCowan C."/>
            <person name="Murphy C."/>
            <person name="Pearson M."/>
            <person name="Poon T.W."/>
            <person name="Priest M."/>
            <person name="Roberts A."/>
            <person name="Saif S."/>
            <person name="Shea T."/>
            <person name="Sisk P."/>
            <person name="Sykes S."/>
            <person name="Wortman J."/>
            <person name="Nusbaum C."/>
            <person name="Birren B."/>
        </authorList>
    </citation>
    <scope>NUCLEOTIDE SEQUENCE [LARGE SCALE GENOMIC DNA]</scope>
    <source>
        <strain evidence="3">ATCC 38817</strain>
    </source>
</reference>
<evidence type="ECO:0008006" key="5">
    <source>
        <dbReference type="Google" id="ProtNLM"/>
    </source>
</evidence>
<gene>
    <name evidence="3" type="ORF">H696_03149</name>
</gene>
<proteinExistence type="predicted"/>
<dbReference type="PANTHER" id="PTHR11006:SF4">
    <property type="entry name" value="PROTEIN ARGININE N-METHYLTRANSFERASE 7"/>
    <property type="match status" value="1"/>
</dbReference>
<evidence type="ECO:0000256" key="2">
    <source>
        <dbReference type="SAM" id="MobiDB-lite"/>
    </source>
</evidence>
<keyword evidence="4" id="KW-1185">Reference proteome</keyword>
<dbReference type="GeneID" id="20527874"/>
<dbReference type="EMBL" id="KB932204">
    <property type="protein sequence ID" value="KCV70798.1"/>
    <property type="molecule type" value="Genomic_DNA"/>
</dbReference>
<evidence type="ECO:0000313" key="3">
    <source>
        <dbReference type="EMBL" id="KCV70798.1"/>
    </source>
</evidence>
<organism evidence="3">
    <name type="scientific">Fonticula alba</name>
    <name type="common">Slime mold</name>
    <dbReference type="NCBI Taxonomy" id="691883"/>
    <lineage>
        <taxon>Eukaryota</taxon>
        <taxon>Rotosphaerida</taxon>
        <taxon>Fonticulaceae</taxon>
        <taxon>Fonticula</taxon>
    </lineage>
</organism>
<dbReference type="InterPro" id="IPR025799">
    <property type="entry name" value="Arg_MeTrfase"/>
</dbReference>
<dbReference type="Gene3D" id="3.40.50.150">
    <property type="entry name" value="Vaccinia Virus protein VP39"/>
    <property type="match status" value="1"/>
</dbReference>
<keyword evidence="1" id="KW-0949">S-adenosyl-L-methionine</keyword>
<evidence type="ECO:0000313" key="4">
    <source>
        <dbReference type="Proteomes" id="UP000030693"/>
    </source>
</evidence>
<dbReference type="AlphaFoldDB" id="A0A058ZA35"/>
<feature type="region of interest" description="Disordered" evidence="2">
    <location>
        <begin position="290"/>
        <end position="348"/>
    </location>
</feature>
<dbReference type="InterPro" id="IPR029063">
    <property type="entry name" value="SAM-dependent_MTases_sf"/>
</dbReference>
<dbReference type="Gene3D" id="2.70.160.11">
    <property type="entry name" value="Hnrnp arginine n-methyltransferase1"/>
    <property type="match status" value="1"/>
</dbReference>
<name>A0A058ZA35_FONAL</name>
<dbReference type="GO" id="GO:0016274">
    <property type="term" value="F:protein-arginine N-methyltransferase activity"/>
    <property type="evidence" value="ECO:0007669"/>
    <property type="project" value="InterPro"/>
</dbReference>
<dbReference type="PANTHER" id="PTHR11006">
    <property type="entry name" value="PROTEIN ARGININE N-METHYLTRANSFERASE"/>
    <property type="match status" value="1"/>
</dbReference>
<evidence type="ECO:0000256" key="1">
    <source>
        <dbReference type="ARBA" id="ARBA00022691"/>
    </source>
</evidence>
<dbReference type="RefSeq" id="XP_009495314.1">
    <property type="nucleotide sequence ID" value="XM_009497039.1"/>
</dbReference>
<dbReference type="SUPFAM" id="SSF53335">
    <property type="entry name" value="S-adenosyl-L-methionine-dependent methyltransferases"/>
    <property type="match status" value="1"/>
</dbReference>
<dbReference type="OrthoDB" id="412876at2759"/>
<protein>
    <recommendedName>
        <fullName evidence="5">Protein arginine N-methyltransferase</fullName>
    </recommendedName>
</protein>
<dbReference type="eggNOG" id="KOG1501">
    <property type="taxonomic scope" value="Eukaryota"/>
</dbReference>
<dbReference type="STRING" id="691883.A0A058ZA35"/>
<sequence>MLAPPSDPPTTIGHMDSSEAVADSLHASMVLDFERNAAFARGLRLSLEQLHLQPDRRPAGGLKVLDIGTGSGLLALLAARVAPPGVVSEVVACEAVPLVAAAAQRVVRDNPPGEASCTSGSRHPAPVRVLAKRSTSLLPNRHLGGPADLLVTELLDNEMVGEGLLAVVRDARRRGLLKPGAPVVPARATLYMQLVAVAPSVSASFSCAGAQVGVGPAGETLHFQSPTLPAHGSAIPCHALPVPLSVQVNSPSMKGKIQPLTLPWRALSFDLREHPERPWFGECPGAEHPAPLYRDIDGSDSEADAWASQTDTGDTTDGYDSEDDCGDEPEFSRSACVPLLPRTPGTGGGPPVAEALLVWWTADLFLPDSIPIPADNEPSMAGHLADDDAAFISEQCGCPASEQLQRGCEHAFRPLRISTAPEWAASGCPDALAAGPYPWRDHWTQILCPLARPFPLAGDEAPTSVTLGVWHNAWAMWADARPGADPAPASDFPPAGPGSCHCRLHHRLSRERIAQLNLGPGYWLPQRRAAGWALDRATSPGLGGSRRVLVRADDHALPLVIVAAALEQDFAGVIFISHLSSSPVAATETALAAAFPDVHIVAGRLGSWPGDVLADGHPPGALTVRLLPHCALSNAPHAAPWDVFLQEPFLGACQGQLPWLEALGAWGMARQALDAGIANLAPGGFSLHAQLAALPELWQAHAPLPRPLLVDWSLHETPWGRSSSRPAPLALDLAHFSSVTGSLDSAAVVQGDGWSSLCEAYALGQYPHRLLDTQADLGDTCPNPAVWRVDFSADALPAPGTGATLVARALLRCKSPSDRHLADSIVFSIRYAGPGEPRADDSPLAEAAHWLKHGVLLLPPGEENAHAIELEVWLSPAPVDGDDDDSKDVTPQLRLRARRVDHLAP</sequence>
<feature type="compositionally biased region" description="Acidic residues" evidence="2">
    <location>
        <begin position="317"/>
        <end position="329"/>
    </location>
</feature>
<dbReference type="Proteomes" id="UP000030693">
    <property type="component" value="Unassembled WGS sequence"/>
</dbReference>
<accession>A0A058ZA35</accession>
<dbReference type="GO" id="GO:0042054">
    <property type="term" value="F:histone methyltransferase activity"/>
    <property type="evidence" value="ECO:0007669"/>
    <property type="project" value="TreeGrafter"/>
</dbReference>